<sequence>MYRKISRDVKIAAVRLYERNLLSLNDILDSCGFSERTWYRILKLWRNTGDVVPPQSSLRGRVRNLVQDDLHYLCQLIRQNPDYFLDELLYLLETNRFISVNYTTIHRELERTNVSRKKLKRIALERNEPRRAAFILRMAQYSPEEIGFLDEMLPGTPWTSGMCPGLSFLVSDDVH</sequence>
<dbReference type="InterPro" id="IPR009057">
    <property type="entry name" value="Homeodomain-like_sf"/>
</dbReference>
<dbReference type="EMBL" id="JAACJP010000014">
    <property type="protein sequence ID" value="KAF5380033.1"/>
    <property type="molecule type" value="Genomic_DNA"/>
</dbReference>
<protein>
    <recommendedName>
        <fullName evidence="4">Transposase</fullName>
    </recommendedName>
</protein>
<organism evidence="2 3">
    <name type="scientific">Tricholomella constricta</name>
    <dbReference type="NCBI Taxonomy" id="117010"/>
    <lineage>
        <taxon>Eukaryota</taxon>
        <taxon>Fungi</taxon>
        <taxon>Dikarya</taxon>
        <taxon>Basidiomycota</taxon>
        <taxon>Agaricomycotina</taxon>
        <taxon>Agaricomycetes</taxon>
        <taxon>Agaricomycetidae</taxon>
        <taxon>Agaricales</taxon>
        <taxon>Tricholomatineae</taxon>
        <taxon>Lyophyllaceae</taxon>
        <taxon>Tricholomella</taxon>
    </lineage>
</organism>
<comment type="caution">
    <text evidence="2">The sequence shown here is derived from an EMBL/GenBank/DDBJ whole genome shotgun (WGS) entry which is preliminary data.</text>
</comment>
<evidence type="ECO:0000313" key="3">
    <source>
        <dbReference type="Proteomes" id="UP000565441"/>
    </source>
</evidence>
<name>A0A8H5M401_9AGAR</name>
<evidence type="ECO:0008006" key="4">
    <source>
        <dbReference type="Google" id="ProtNLM"/>
    </source>
</evidence>
<proteinExistence type="predicted"/>
<dbReference type="OrthoDB" id="2994945at2759"/>
<accession>A0A8H5M401</accession>
<dbReference type="AlphaFoldDB" id="A0A8H5M401"/>
<evidence type="ECO:0000313" key="2">
    <source>
        <dbReference type="EMBL" id="KAF5380033.1"/>
    </source>
</evidence>
<gene>
    <name evidence="2" type="ORF">D9615_006310</name>
    <name evidence="1" type="ORF">D9615_010043</name>
</gene>
<dbReference type="SUPFAM" id="SSF46689">
    <property type="entry name" value="Homeodomain-like"/>
    <property type="match status" value="1"/>
</dbReference>
<dbReference type="PANTHER" id="PTHR48472:SF1">
    <property type="entry name" value="TC1-LIKE TRANSPOSASE DDE DOMAIN-CONTAINING PROTEIN"/>
    <property type="match status" value="1"/>
</dbReference>
<dbReference type="EMBL" id="JAACJP010000049">
    <property type="protein sequence ID" value="KAF5370980.1"/>
    <property type="molecule type" value="Genomic_DNA"/>
</dbReference>
<evidence type="ECO:0000313" key="1">
    <source>
        <dbReference type="EMBL" id="KAF5370980.1"/>
    </source>
</evidence>
<reference evidence="2 3" key="1">
    <citation type="journal article" date="2020" name="ISME J.">
        <title>Uncovering the hidden diversity of litter-decomposition mechanisms in mushroom-forming fungi.</title>
        <authorList>
            <person name="Floudas D."/>
            <person name="Bentzer J."/>
            <person name="Ahren D."/>
            <person name="Johansson T."/>
            <person name="Persson P."/>
            <person name="Tunlid A."/>
        </authorList>
    </citation>
    <scope>NUCLEOTIDE SEQUENCE [LARGE SCALE GENOMIC DNA]</scope>
    <source>
        <strain evidence="2 3">CBS 661.87</strain>
    </source>
</reference>
<keyword evidence="3" id="KW-1185">Reference proteome</keyword>
<dbReference type="Proteomes" id="UP000565441">
    <property type="component" value="Unassembled WGS sequence"/>
</dbReference>
<dbReference type="PANTHER" id="PTHR48472">
    <property type="entry name" value="TC1-LIKE TRANSPOSASE DDE DOMAIN-CONTAINING PROTEIN"/>
    <property type="match status" value="1"/>
</dbReference>